<comment type="caution">
    <text evidence="5">The sequence shown here is derived from an EMBL/GenBank/DDBJ whole genome shotgun (WGS) entry which is preliminary data.</text>
</comment>
<comment type="similarity">
    <text evidence="1">Belongs to the glutaredoxin family.</text>
</comment>
<evidence type="ECO:0000256" key="3">
    <source>
        <dbReference type="ARBA" id="ARBA00023284"/>
    </source>
</evidence>
<dbReference type="PROSITE" id="PS00195">
    <property type="entry name" value="GLUTAREDOXIN_1"/>
    <property type="match status" value="1"/>
</dbReference>
<dbReference type="InterPro" id="IPR011767">
    <property type="entry name" value="GLR_AS"/>
</dbReference>
<evidence type="ECO:0000313" key="5">
    <source>
        <dbReference type="EMBL" id="MBK1879469.1"/>
    </source>
</evidence>
<keyword evidence="6" id="KW-1185">Reference proteome</keyword>
<evidence type="ECO:0000256" key="2">
    <source>
        <dbReference type="ARBA" id="ARBA00023157"/>
    </source>
</evidence>
<protein>
    <recommendedName>
        <fullName evidence="4">Glutaredoxin domain-containing protein</fullName>
    </recommendedName>
</protein>
<evidence type="ECO:0000256" key="1">
    <source>
        <dbReference type="ARBA" id="ARBA00007787"/>
    </source>
</evidence>
<dbReference type="GO" id="GO:0034599">
    <property type="term" value="P:cellular response to oxidative stress"/>
    <property type="evidence" value="ECO:0007669"/>
    <property type="project" value="TreeGrafter"/>
</dbReference>
<dbReference type="InterPro" id="IPR014025">
    <property type="entry name" value="Glutaredoxin_subgr"/>
</dbReference>
<gene>
    <name evidence="5" type="ORF">JIN87_21470</name>
</gene>
<dbReference type="Proteomes" id="UP000617628">
    <property type="component" value="Unassembled WGS sequence"/>
</dbReference>
<dbReference type="RefSeq" id="WP_200357682.1">
    <property type="nucleotide sequence ID" value="NZ_JAENIL010000048.1"/>
</dbReference>
<dbReference type="GO" id="GO:0015038">
    <property type="term" value="F:glutathione disulfide oxidoreductase activity"/>
    <property type="evidence" value="ECO:0007669"/>
    <property type="project" value="TreeGrafter"/>
</dbReference>
<reference evidence="5" key="1">
    <citation type="submission" date="2021-01" db="EMBL/GenBank/DDBJ databases">
        <title>Modified the classification status of verrucomicrobia.</title>
        <authorList>
            <person name="Feng X."/>
        </authorList>
    </citation>
    <scope>NUCLEOTIDE SEQUENCE</scope>
    <source>
        <strain evidence="5">KCTC 13126</strain>
    </source>
</reference>
<dbReference type="PRINTS" id="PR00160">
    <property type="entry name" value="GLUTAREDOXIN"/>
</dbReference>
<keyword evidence="3" id="KW-0676">Redox-active center</keyword>
<dbReference type="PROSITE" id="PS51354">
    <property type="entry name" value="GLUTAREDOXIN_2"/>
    <property type="match status" value="1"/>
</dbReference>
<accession>A0A934VTF4</accession>
<proteinExistence type="inferred from homology"/>
<feature type="domain" description="Glutaredoxin" evidence="4">
    <location>
        <begin position="4"/>
        <end position="69"/>
    </location>
</feature>
<name>A0A934VTF4_9BACT</name>
<dbReference type="InterPro" id="IPR002109">
    <property type="entry name" value="Glutaredoxin"/>
</dbReference>
<evidence type="ECO:0000259" key="4">
    <source>
        <dbReference type="Pfam" id="PF00462"/>
    </source>
</evidence>
<dbReference type="PANTHER" id="PTHR45694:SF18">
    <property type="entry name" value="GLUTAREDOXIN-1-RELATED"/>
    <property type="match status" value="1"/>
</dbReference>
<dbReference type="Gene3D" id="3.40.30.10">
    <property type="entry name" value="Glutaredoxin"/>
    <property type="match status" value="1"/>
</dbReference>
<dbReference type="GO" id="GO:0005737">
    <property type="term" value="C:cytoplasm"/>
    <property type="evidence" value="ECO:0007669"/>
    <property type="project" value="TreeGrafter"/>
</dbReference>
<evidence type="ECO:0000313" key="6">
    <source>
        <dbReference type="Proteomes" id="UP000617628"/>
    </source>
</evidence>
<keyword evidence="2" id="KW-1015">Disulfide bond</keyword>
<dbReference type="AlphaFoldDB" id="A0A934VTF4"/>
<dbReference type="SUPFAM" id="SSF52833">
    <property type="entry name" value="Thioredoxin-like"/>
    <property type="match status" value="1"/>
</dbReference>
<dbReference type="PANTHER" id="PTHR45694">
    <property type="entry name" value="GLUTAREDOXIN 2"/>
    <property type="match status" value="1"/>
</dbReference>
<dbReference type="EMBL" id="JAENIL010000048">
    <property type="protein sequence ID" value="MBK1879469.1"/>
    <property type="molecule type" value="Genomic_DNA"/>
</dbReference>
<sequence>MKKVEVFGSKLCPYCLQAKAFLNKHKIAFHWKEVAMVAGVKLPTSNFKEMKRRSKGETTVPQIFVDGKHYGDEDTLADDERKGRLDTVFR</sequence>
<dbReference type="Pfam" id="PF00462">
    <property type="entry name" value="Glutaredoxin"/>
    <property type="match status" value="1"/>
</dbReference>
<organism evidence="5 6">
    <name type="scientific">Pelagicoccus mobilis</name>
    <dbReference type="NCBI Taxonomy" id="415221"/>
    <lineage>
        <taxon>Bacteria</taxon>
        <taxon>Pseudomonadati</taxon>
        <taxon>Verrucomicrobiota</taxon>
        <taxon>Opitutia</taxon>
        <taxon>Puniceicoccales</taxon>
        <taxon>Pelagicoccaceae</taxon>
        <taxon>Pelagicoccus</taxon>
    </lineage>
</organism>
<dbReference type="InterPro" id="IPR036249">
    <property type="entry name" value="Thioredoxin-like_sf"/>
</dbReference>